<feature type="domain" description="Protein-glutamine gamma-glutamyltransferase-like C-terminal" evidence="3">
    <location>
        <begin position="162"/>
        <end position="230"/>
    </location>
</feature>
<dbReference type="Pfam" id="PF13559">
    <property type="entry name" value="DUF4129"/>
    <property type="match status" value="1"/>
</dbReference>
<evidence type="ECO:0000256" key="2">
    <source>
        <dbReference type="SAM" id="Phobius"/>
    </source>
</evidence>
<accession>A0A1G6USH0</accession>
<dbReference type="RefSeq" id="WP_091031756.1">
    <property type="nucleotide sequence ID" value="NZ_FNAD01000004.1"/>
</dbReference>
<organism evidence="4 5">
    <name type="scientific">Glycomyces harbinensis</name>
    <dbReference type="NCBI Taxonomy" id="58114"/>
    <lineage>
        <taxon>Bacteria</taxon>
        <taxon>Bacillati</taxon>
        <taxon>Actinomycetota</taxon>
        <taxon>Actinomycetes</taxon>
        <taxon>Glycomycetales</taxon>
        <taxon>Glycomycetaceae</taxon>
        <taxon>Glycomyces</taxon>
    </lineage>
</organism>
<feature type="transmembrane region" description="Helical" evidence="2">
    <location>
        <begin position="85"/>
        <end position="106"/>
    </location>
</feature>
<dbReference type="AlphaFoldDB" id="A0A1G6USH0"/>
<dbReference type="InterPro" id="IPR025403">
    <property type="entry name" value="TgpA-like_C"/>
</dbReference>
<reference evidence="5" key="1">
    <citation type="submission" date="2016-10" db="EMBL/GenBank/DDBJ databases">
        <authorList>
            <person name="Varghese N."/>
            <person name="Submissions S."/>
        </authorList>
    </citation>
    <scope>NUCLEOTIDE SEQUENCE [LARGE SCALE GENOMIC DNA]</scope>
    <source>
        <strain evidence="5">CGMCC 4.3516</strain>
    </source>
</reference>
<protein>
    <recommendedName>
        <fullName evidence="3">Protein-glutamine gamma-glutamyltransferase-like C-terminal domain-containing protein</fullName>
    </recommendedName>
</protein>
<keyword evidence="2" id="KW-0472">Membrane</keyword>
<dbReference type="STRING" id="58114.SAMN05216270_10439"/>
<dbReference type="Proteomes" id="UP000198949">
    <property type="component" value="Unassembled WGS sequence"/>
</dbReference>
<sequence length="243" mass="26242">MAHPDPQPRSAAARRRWLPVLVIAAALLVAGIAAQGAGLSWQEGELPTSTGEAPTLGPLQPESQSTLPSELPTGEPRDGFTLPAWVTWLILGVLLGIPVALVLTLLARRLIDWLVHAPESDGEPEPETQYLHRDFSLVEDAVAAALAEMDLGNDPRSAIMACWVHFERASEAVGIERDGSDTPADLVGRLLERHRLDGAALARLTEAYLRARYSPHDVVEADRDQARDALVALQSQLGVRGTR</sequence>
<proteinExistence type="predicted"/>
<evidence type="ECO:0000313" key="4">
    <source>
        <dbReference type="EMBL" id="SDD44328.1"/>
    </source>
</evidence>
<keyword evidence="2" id="KW-1133">Transmembrane helix</keyword>
<dbReference type="OrthoDB" id="5198230at2"/>
<name>A0A1G6USH0_9ACTN</name>
<dbReference type="EMBL" id="FNAD01000004">
    <property type="protein sequence ID" value="SDD44328.1"/>
    <property type="molecule type" value="Genomic_DNA"/>
</dbReference>
<keyword evidence="5" id="KW-1185">Reference proteome</keyword>
<feature type="region of interest" description="Disordered" evidence="1">
    <location>
        <begin position="43"/>
        <end position="74"/>
    </location>
</feature>
<evidence type="ECO:0000313" key="5">
    <source>
        <dbReference type="Proteomes" id="UP000198949"/>
    </source>
</evidence>
<keyword evidence="2" id="KW-0812">Transmembrane</keyword>
<evidence type="ECO:0000256" key="1">
    <source>
        <dbReference type="SAM" id="MobiDB-lite"/>
    </source>
</evidence>
<gene>
    <name evidence="4" type="ORF">SAMN05216270_10439</name>
</gene>
<evidence type="ECO:0000259" key="3">
    <source>
        <dbReference type="Pfam" id="PF13559"/>
    </source>
</evidence>